<reference evidence="2" key="1">
    <citation type="submission" date="2023-11" db="EMBL/GenBank/DDBJ databases">
        <authorList>
            <person name="De Vega J J."/>
            <person name="De Vega J J."/>
        </authorList>
    </citation>
    <scope>NUCLEOTIDE SEQUENCE</scope>
</reference>
<name>A0AAD2HU26_9AGAR</name>
<evidence type="ECO:0008006" key="4">
    <source>
        <dbReference type="Google" id="ProtNLM"/>
    </source>
</evidence>
<dbReference type="InterPro" id="IPR007325">
    <property type="entry name" value="KFase/CYL"/>
</dbReference>
<gene>
    <name evidence="2" type="ORF">MYCIT1_LOCUS33241</name>
</gene>
<dbReference type="GO" id="GO:0019441">
    <property type="term" value="P:L-tryptophan catabolic process to kynurenine"/>
    <property type="evidence" value="ECO:0007669"/>
    <property type="project" value="InterPro"/>
</dbReference>
<keyword evidence="3" id="KW-1185">Reference proteome</keyword>
<dbReference type="PANTHER" id="PTHR31118:SF12">
    <property type="entry name" value="CYCLASE-LIKE PROTEIN 2"/>
    <property type="match status" value="1"/>
</dbReference>
<organism evidence="2 3">
    <name type="scientific">Mycena citricolor</name>
    <dbReference type="NCBI Taxonomy" id="2018698"/>
    <lineage>
        <taxon>Eukaryota</taxon>
        <taxon>Fungi</taxon>
        <taxon>Dikarya</taxon>
        <taxon>Basidiomycota</taxon>
        <taxon>Agaricomycotina</taxon>
        <taxon>Agaricomycetes</taxon>
        <taxon>Agaricomycetidae</taxon>
        <taxon>Agaricales</taxon>
        <taxon>Marasmiineae</taxon>
        <taxon>Mycenaceae</taxon>
        <taxon>Mycena</taxon>
    </lineage>
</organism>
<evidence type="ECO:0000256" key="1">
    <source>
        <dbReference type="ARBA" id="ARBA00007865"/>
    </source>
</evidence>
<accession>A0AAD2HU26</accession>
<comment type="caution">
    <text evidence="2">The sequence shown here is derived from an EMBL/GenBank/DDBJ whole genome shotgun (WGS) entry which is preliminary data.</text>
</comment>
<dbReference type="GO" id="GO:0004061">
    <property type="term" value="F:arylformamidase activity"/>
    <property type="evidence" value="ECO:0007669"/>
    <property type="project" value="InterPro"/>
</dbReference>
<dbReference type="EMBL" id="CAVNYO010000444">
    <property type="protein sequence ID" value="CAK5281895.1"/>
    <property type="molecule type" value="Genomic_DNA"/>
</dbReference>
<dbReference type="SUPFAM" id="SSF102198">
    <property type="entry name" value="Putative cyclase"/>
    <property type="match status" value="1"/>
</dbReference>
<sequence length="216" mass="23280">MQVVDLSHPLKPGMQVYPGDPEFAVSSVAAIEKDGYAVCALSLGSHTGTHVDAPAHFFADGLTIEQIPIGMFIGPALVVDLTHKAAREEIKWEDLVQYAPRMKQGTLLLLRTGWSRHWGTPEYFDHPYLSHAAAEKVIECGVRLIGVDSLNPDETRSDDTGVFGVHEVVLGAGGIIAENLTNLELLQDGDYVVHLVPLSISASDGSPVRAFATKVT</sequence>
<comment type="similarity">
    <text evidence="1">Belongs to the Cyclase 1 superfamily.</text>
</comment>
<dbReference type="Pfam" id="PF04199">
    <property type="entry name" value="Cyclase"/>
    <property type="match status" value="1"/>
</dbReference>
<proteinExistence type="inferred from homology"/>
<dbReference type="PANTHER" id="PTHR31118">
    <property type="entry name" value="CYCLASE-LIKE PROTEIN 2"/>
    <property type="match status" value="1"/>
</dbReference>
<dbReference type="Proteomes" id="UP001295794">
    <property type="component" value="Unassembled WGS sequence"/>
</dbReference>
<evidence type="ECO:0000313" key="3">
    <source>
        <dbReference type="Proteomes" id="UP001295794"/>
    </source>
</evidence>
<dbReference type="InterPro" id="IPR037175">
    <property type="entry name" value="KFase_sf"/>
</dbReference>
<dbReference type="AlphaFoldDB" id="A0AAD2HU26"/>
<dbReference type="Gene3D" id="3.50.30.50">
    <property type="entry name" value="Putative cyclase"/>
    <property type="match status" value="1"/>
</dbReference>
<evidence type="ECO:0000313" key="2">
    <source>
        <dbReference type="EMBL" id="CAK5281895.1"/>
    </source>
</evidence>
<protein>
    <recommendedName>
        <fullName evidence="4">Cyclase</fullName>
    </recommendedName>
</protein>